<reference evidence="2" key="1">
    <citation type="journal article" date="2013" name="Nat. Genet.">
        <title>The duck genome and transcriptome provide insight into an avian influenza virus reservoir species.</title>
        <authorList>
            <person name="Huang Y."/>
            <person name="Li Y."/>
            <person name="Burt D.W."/>
            <person name="Chen H."/>
            <person name="Zhang Y."/>
            <person name="Qian W."/>
            <person name="Kim H."/>
            <person name="Gan S."/>
            <person name="Zhao Y."/>
            <person name="Li J."/>
            <person name="Yi K."/>
            <person name="Feng H."/>
            <person name="Zhu P."/>
            <person name="Li B."/>
            <person name="Liu Q."/>
            <person name="Fairley S."/>
            <person name="Magor K.E."/>
            <person name="Du Z."/>
            <person name="Hu X."/>
            <person name="Goodman L."/>
            <person name="Tafer H."/>
            <person name="Vignal A."/>
            <person name="Lee T."/>
            <person name="Kim K.W."/>
            <person name="Sheng Z."/>
            <person name="An Y."/>
            <person name="Searle S."/>
            <person name="Herrero J."/>
            <person name="Groenen M.A."/>
            <person name="Crooijmans R.P."/>
            <person name="Faraut T."/>
            <person name="Cai Q."/>
            <person name="Webster R.G."/>
            <person name="Aldridge J.R."/>
            <person name="Warren W.C."/>
            <person name="Bartschat S."/>
            <person name="Kehr S."/>
            <person name="Marz M."/>
            <person name="Stadler P.F."/>
            <person name="Smith J."/>
            <person name="Kraus R.H."/>
            <person name="Zhao Y."/>
            <person name="Ren L."/>
            <person name="Fei J."/>
            <person name="Morisson M."/>
            <person name="Kaiser P."/>
            <person name="Griffin D.K."/>
            <person name="Rao M."/>
            <person name="Pitel F."/>
            <person name="Wang J."/>
            <person name="Li N."/>
        </authorList>
    </citation>
    <scope>NUCLEOTIDE SEQUENCE [LARGE SCALE GENOMIC DNA]</scope>
</reference>
<protein>
    <submittedName>
        <fullName evidence="1">Uncharacterized protein</fullName>
    </submittedName>
</protein>
<dbReference type="Proteomes" id="UP000296049">
    <property type="component" value="Unassembled WGS sequence"/>
</dbReference>
<gene>
    <name evidence="1" type="ORF">Anapl_00079</name>
</gene>
<evidence type="ECO:0000313" key="1">
    <source>
        <dbReference type="EMBL" id="EOB03851.1"/>
    </source>
</evidence>
<accession>R0K1N6</accession>
<dbReference type="AlphaFoldDB" id="R0K1N6"/>
<dbReference type="EMBL" id="KB742833">
    <property type="protein sequence ID" value="EOB03851.1"/>
    <property type="molecule type" value="Genomic_DNA"/>
</dbReference>
<proteinExistence type="predicted"/>
<name>R0K1N6_ANAPL</name>
<evidence type="ECO:0000313" key="2">
    <source>
        <dbReference type="Proteomes" id="UP000296049"/>
    </source>
</evidence>
<keyword evidence="2" id="KW-1185">Reference proteome</keyword>
<sequence>MSKTLCFVPCLEPVAVISKEPVQRASISKLLYSTERKVENTDRMPSPLKEGLQPWKKIPSSQLNSRLPAARSLLSSTTLDQRLVHLQELTSSLIPCTTWQPDVAGELNHAEQGQEQHWWNCHVTPAVLSLCQAGRRRNTMQGMPRRRGGMVGHRSNRYLQGLMALIPLSTACIWKQHSILSALLPLLLRWLSVPRS</sequence>
<organism evidence="1 2">
    <name type="scientific">Anas platyrhynchos</name>
    <name type="common">Mallard</name>
    <name type="synonym">Anas boschas</name>
    <dbReference type="NCBI Taxonomy" id="8839"/>
    <lineage>
        <taxon>Eukaryota</taxon>
        <taxon>Metazoa</taxon>
        <taxon>Chordata</taxon>
        <taxon>Craniata</taxon>
        <taxon>Vertebrata</taxon>
        <taxon>Euteleostomi</taxon>
        <taxon>Archelosauria</taxon>
        <taxon>Archosauria</taxon>
        <taxon>Dinosauria</taxon>
        <taxon>Saurischia</taxon>
        <taxon>Theropoda</taxon>
        <taxon>Coelurosauria</taxon>
        <taxon>Aves</taxon>
        <taxon>Neognathae</taxon>
        <taxon>Galloanserae</taxon>
        <taxon>Anseriformes</taxon>
        <taxon>Anatidae</taxon>
        <taxon>Anatinae</taxon>
        <taxon>Anas</taxon>
    </lineage>
</organism>